<feature type="transmembrane region" description="Helical" evidence="9">
    <location>
        <begin position="20"/>
        <end position="41"/>
    </location>
</feature>
<evidence type="ECO:0000256" key="7">
    <source>
        <dbReference type="ARBA" id="ARBA00023224"/>
    </source>
</evidence>
<accession>A0A9W9ZEQ8</accession>
<evidence type="ECO:0000256" key="1">
    <source>
        <dbReference type="ARBA" id="ARBA00004141"/>
    </source>
</evidence>
<dbReference type="OrthoDB" id="9046662at2759"/>
<feature type="transmembrane region" description="Helical" evidence="9">
    <location>
        <begin position="88"/>
        <end position="109"/>
    </location>
</feature>
<keyword evidence="2 8" id="KW-0812">Transmembrane</keyword>
<dbReference type="CDD" id="cd00637">
    <property type="entry name" value="7tm_classA_rhodopsin-like"/>
    <property type="match status" value="1"/>
</dbReference>
<dbReference type="GO" id="GO:0005886">
    <property type="term" value="C:plasma membrane"/>
    <property type="evidence" value="ECO:0007669"/>
    <property type="project" value="TreeGrafter"/>
</dbReference>
<dbReference type="Gene3D" id="1.20.1070.10">
    <property type="entry name" value="Rhodopsin 7-helix transmembrane proteins"/>
    <property type="match status" value="1"/>
</dbReference>
<dbReference type="FunFam" id="1.20.1070.10:FF:000513">
    <property type="entry name" value="Predicted protein"/>
    <property type="match status" value="1"/>
</dbReference>
<comment type="similarity">
    <text evidence="8">Belongs to the G-protein coupled receptor 1 family.</text>
</comment>
<reference evidence="11" key="1">
    <citation type="submission" date="2023-01" db="EMBL/GenBank/DDBJ databases">
        <title>Genome assembly of the deep-sea coral Lophelia pertusa.</title>
        <authorList>
            <person name="Herrera S."/>
            <person name="Cordes E."/>
        </authorList>
    </citation>
    <scope>NUCLEOTIDE SEQUENCE</scope>
    <source>
        <strain evidence="11">USNM1676648</strain>
        <tissue evidence="11">Polyp</tissue>
    </source>
</reference>
<feature type="transmembrane region" description="Helical" evidence="9">
    <location>
        <begin position="129"/>
        <end position="150"/>
    </location>
</feature>
<feature type="transmembrane region" description="Helical" evidence="9">
    <location>
        <begin position="170"/>
        <end position="194"/>
    </location>
</feature>
<dbReference type="Pfam" id="PF00001">
    <property type="entry name" value="7tm_1"/>
    <property type="match status" value="1"/>
</dbReference>
<organism evidence="11 12">
    <name type="scientific">Desmophyllum pertusum</name>
    <dbReference type="NCBI Taxonomy" id="174260"/>
    <lineage>
        <taxon>Eukaryota</taxon>
        <taxon>Metazoa</taxon>
        <taxon>Cnidaria</taxon>
        <taxon>Anthozoa</taxon>
        <taxon>Hexacorallia</taxon>
        <taxon>Scleractinia</taxon>
        <taxon>Caryophylliina</taxon>
        <taxon>Caryophylliidae</taxon>
        <taxon>Desmophyllum</taxon>
    </lineage>
</organism>
<evidence type="ECO:0000313" key="12">
    <source>
        <dbReference type="Proteomes" id="UP001163046"/>
    </source>
</evidence>
<evidence type="ECO:0000259" key="10">
    <source>
        <dbReference type="PROSITE" id="PS50262"/>
    </source>
</evidence>
<evidence type="ECO:0000256" key="2">
    <source>
        <dbReference type="ARBA" id="ARBA00022692"/>
    </source>
</evidence>
<comment type="caution">
    <text evidence="11">The sequence shown here is derived from an EMBL/GenBank/DDBJ whole genome shotgun (WGS) entry which is preliminary data.</text>
</comment>
<evidence type="ECO:0000256" key="4">
    <source>
        <dbReference type="ARBA" id="ARBA00023040"/>
    </source>
</evidence>
<evidence type="ECO:0000256" key="3">
    <source>
        <dbReference type="ARBA" id="ARBA00022989"/>
    </source>
</evidence>
<dbReference type="AlphaFoldDB" id="A0A9W9ZEQ8"/>
<feature type="transmembrane region" description="Helical" evidence="9">
    <location>
        <begin position="53"/>
        <end position="76"/>
    </location>
</feature>
<proteinExistence type="inferred from homology"/>
<feature type="transmembrane region" description="Helical" evidence="9">
    <location>
        <begin position="262"/>
        <end position="284"/>
    </location>
</feature>
<dbReference type="PANTHER" id="PTHR45695">
    <property type="entry name" value="LEUCOKININ RECEPTOR-RELATED"/>
    <property type="match status" value="1"/>
</dbReference>
<name>A0A9W9ZEQ8_9CNID</name>
<evidence type="ECO:0000313" key="11">
    <source>
        <dbReference type="EMBL" id="KAJ7380242.1"/>
    </source>
</evidence>
<keyword evidence="5 9" id="KW-0472">Membrane</keyword>
<gene>
    <name evidence="11" type="ORF">OS493_010957</name>
</gene>
<evidence type="ECO:0000256" key="6">
    <source>
        <dbReference type="ARBA" id="ARBA00023170"/>
    </source>
</evidence>
<feature type="domain" description="G-protein coupled receptors family 1 profile" evidence="10">
    <location>
        <begin position="32"/>
        <end position="285"/>
    </location>
</feature>
<dbReference type="PROSITE" id="PS50262">
    <property type="entry name" value="G_PROTEIN_RECEP_F1_2"/>
    <property type="match status" value="1"/>
</dbReference>
<dbReference type="EMBL" id="MU826354">
    <property type="protein sequence ID" value="KAJ7380242.1"/>
    <property type="molecule type" value="Genomic_DNA"/>
</dbReference>
<dbReference type="GO" id="GO:0004930">
    <property type="term" value="F:G protein-coupled receptor activity"/>
    <property type="evidence" value="ECO:0007669"/>
    <property type="project" value="UniProtKB-KW"/>
</dbReference>
<evidence type="ECO:0000256" key="5">
    <source>
        <dbReference type="ARBA" id="ARBA00023136"/>
    </source>
</evidence>
<dbReference type="InterPro" id="IPR017452">
    <property type="entry name" value="GPCR_Rhodpsn_7TM"/>
</dbReference>
<dbReference type="PANTHER" id="PTHR45695:SF9">
    <property type="entry name" value="LEUCOKININ RECEPTOR"/>
    <property type="match status" value="1"/>
</dbReference>
<dbReference type="PROSITE" id="PS00237">
    <property type="entry name" value="G_PROTEIN_RECEP_F1_1"/>
    <property type="match status" value="1"/>
</dbReference>
<evidence type="ECO:0000256" key="9">
    <source>
        <dbReference type="SAM" id="Phobius"/>
    </source>
</evidence>
<comment type="subcellular location">
    <subcellularLocation>
        <location evidence="1">Membrane</location>
        <topology evidence="1">Multi-pass membrane protein</topology>
    </subcellularLocation>
</comment>
<sequence>MSANSTQPSQSLTERNVRVGFYIATFVIGLIGNLLVLIVIAAKRAKKTVNDLFIMNLAVSDLTLIFFLPLHIYGMFHAIPANAFFCHFIRPLMTVSFFVSVYTLTSMAIHRCHVILNPFKQEIRQKSAVLWITVLWILSFTNVLPLMIVTTPDSPTECLENWPSLDHRRAYTAALFILQYVLPLVIIAIAYIRIGLDLNRSCSRGYKTDRAANSLENQARRRENFKVTKTLAIIVMIFAVCMLPCQVGWMLLDFGNEDQQNIAMVILKFSLVPTVFHSCLNPLVYGSIGKQFRRGYVKYLSYFCCCCRVSILKEFKMLRPLDSSSQQGHDESKRALNGSKNITKLETICAPENTATQAKLISNEEIVDTVTVV</sequence>
<keyword evidence="12" id="KW-1185">Reference proteome</keyword>
<feature type="transmembrane region" description="Helical" evidence="9">
    <location>
        <begin position="230"/>
        <end position="250"/>
    </location>
</feature>
<dbReference type="PRINTS" id="PR00237">
    <property type="entry name" value="GPCRRHODOPSN"/>
</dbReference>
<dbReference type="InterPro" id="IPR000276">
    <property type="entry name" value="GPCR_Rhodpsn"/>
</dbReference>
<keyword evidence="4 8" id="KW-0297">G-protein coupled receptor</keyword>
<keyword evidence="3 9" id="KW-1133">Transmembrane helix</keyword>
<dbReference type="SUPFAM" id="SSF81321">
    <property type="entry name" value="Family A G protein-coupled receptor-like"/>
    <property type="match status" value="1"/>
</dbReference>
<evidence type="ECO:0000256" key="8">
    <source>
        <dbReference type="RuleBase" id="RU000688"/>
    </source>
</evidence>
<keyword evidence="7 8" id="KW-0807">Transducer</keyword>
<protein>
    <recommendedName>
        <fullName evidence="10">G-protein coupled receptors family 1 profile domain-containing protein</fullName>
    </recommendedName>
</protein>
<keyword evidence="6 8" id="KW-0675">Receptor</keyword>
<dbReference type="Proteomes" id="UP001163046">
    <property type="component" value="Unassembled WGS sequence"/>
</dbReference>